<sequence>MNIPEQFIKPFPGYEEVFYEDIEGHKKHFLPICSINLQCIFPDQDEWLHIVSAKEIHEGCVGADTTEYHTHYSKEDMIGFNVIDGKYKFEAEWKYFAIEQKDDTEDSYEVDSLEDAYQQNEKDYQSRKQFYFNHGMIYPYSSFGEAFTSAETLKQDYEDKKAAGWGLGFPEVNGIIDDIAFMSDEAREYIETYNESLDELLKFESTNLINIPKKLNGDVFTYIGSLTGYYFQAFGADCVYLFYDQDLKKAVICFEYS</sequence>
<dbReference type="RefSeq" id="WP_341414153.1">
    <property type="nucleotide sequence ID" value="NZ_JBBPCC010000002.1"/>
</dbReference>
<proteinExistence type="predicted"/>
<name>A0ABU9DGA1_9BACL</name>
<dbReference type="EMBL" id="JBBPCC010000002">
    <property type="protein sequence ID" value="MEK8127095.1"/>
    <property type="molecule type" value="Genomic_DNA"/>
</dbReference>
<gene>
    <name evidence="1" type="ORF">WMW72_04135</name>
</gene>
<evidence type="ECO:0000313" key="1">
    <source>
        <dbReference type="EMBL" id="MEK8127095.1"/>
    </source>
</evidence>
<keyword evidence="2" id="KW-1185">Reference proteome</keyword>
<organism evidence="1 2">
    <name type="scientific">Paenibacillus filicis</name>
    <dbReference type="NCBI Taxonomy" id="669464"/>
    <lineage>
        <taxon>Bacteria</taxon>
        <taxon>Bacillati</taxon>
        <taxon>Bacillota</taxon>
        <taxon>Bacilli</taxon>
        <taxon>Bacillales</taxon>
        <taxon>Paenibacillaceae</taxon>
        <taxon>Paenibacillus</taxon>
    </lineage>
</organism>
<accession>A0ABU9DGA1</accession>
<reference evidence="1 2" key="1">
    <citation type="submission" date="2024-04" db="EMBL/GenBank/DDBJ databases">
        <title>draft genome sequnece of Paenibacillus filicis.</title>
        <authorList>
            <person name="Kim D.-U."/>
        </authorList>
    </citation>
    <scope>NUCLEOTIDE SEQUENCE [LARGE SCALE GENOMIC DNA]</scope>
    <source>
        <strain evidence="1 2">KACC14197</strain>
    </source>
</reference>
<protein>
    <submittedName>
        <fullName evidence="1">Siderophore biosynthesis protein</fullName>
    </submittedName>
</protein>
<dbReference type="Proteomes" id="UP001469365">
    <property type="component" value="Unassembled WGS sequence"/>
</dbReference>
<evidence type="ECO:0000313" key="2">
    <source>
        <dbReference type="Proteomes" id="UP001469365"/>
    </source>
</evidence>
<comment type="caution">
    <text evidence="1">The sequence shown here is derived from an EMBL/GenBank/DDBJ whole genome shotgun (WGS) entry which is preliminary data.</text>
</comment>